<comment type="caution">
    <text evidence="1">The sequence shown here is derived from an EMBL/GenBank/DDBJ whole genome shotgun (WGS) entry which is preliminary data.</text>
</comment>
<accession>A0A402DJI6</accession>
<protein>
    <submittedName>
        <fullName evidence="1">Uncharacterized protein</fullName>
    </submittedName>
</protein>
<gene>
    <name evidence="1" type="ORF">MiAbB_04320</name>
</gene>
<dbReference type="EMBL" id="BIFY01000128">
    <property type="protein sequence ID" value="GCE62374.1"/>
    <property type="molecule type" value="Genomic_DNA"/>
</dbReference>
<name>A0A402DJI6_MICAE</name>
<evidence type="ECO:0000313" key="2">
    <source>
        <dbReference type="Proteomes" id="UP000289660"/>
    </source>
</evidence>
<evidence type="ECO:0000313" key="1">
    <source>
        <dbReference type="EMBL" id="GCE62374.1"/>
    </source>
</evidence>
<proteinExistence type="predicted"/>
<sequence length="51" mass="6285">MREKLRWELEKVLTLKDDLILIRLSEQCVRDLPKYNRPDTWLLDEKGFRVI</sequence>
<dbReference type="AlphaFoldDB" id="A0A402DJI6"/>
<organism evidence="1 2">
    <name type="scientific">Microcystis aeruginosa NIES-4285</name>
    <dbReference type="NCBI Taxonomy" id="2497681"/>
    <lineage>
        <taxon>Bacteria</taxon>
        <taxon>Bacillati</taxon>
        <taxon>Cyanobacteriota</taxon>
        <taxon>Cyanophyceae</taxon>
        <taxon>Oscillatoriophycideae</taxon>
        <taxon>Chroococcales</taxon>
        <taxon>Microcystaceae</taxon>
        <taxon>Microcystis</taxon>
    </lineage>
</organism>
<reference evidence="2" key="1">
    <citation type="submission" date="2018-12" db="EMBL/GenBank/DDBJ databases">
        <title>Genome sequence of Microcystis aeruginosa NIES-4285.</title>
        <authorList>
            <person name="Tanabe Y."/>
        </authorList>
    </citation>
    <scope>NUCLEOTIDE SEQUENCE [LARGE SCALE GENOMIC DNA]</scope>
    <source>
        <strain evidence="2">NIES-4285</strain>
    </source>
</reference>
<dbReference type="Proteomes" id="UP000289660">
    <property type="component" value="Unassembled WGS sequence"/>
</dbReference>